<evidence type="ECO:0000259" key="7">
    <source>
        <dbReference type="SMART" id="SM00841"/>
    </source>
</evidence>
<dbReference type="InterPro" id="IPR011768">
    <property type="entry name" value="Transl_elongation_fac_P"/>
</dbReference>
<dbReference type="NCBIfam" id="NF001810">
    <property type="entry name" value="PRK00529.1"/>
    <property type="match status" value="1"/>
</dbReference>
<reference evidence="9" key="1">
    <citation type="submission" date="2018-05" db="EMBL/GenBank/DDBJ databases">
        <authorList>
            <person name="Lanie J.A."/>
            <person name="Ng W.-L."/>
            <person name="Kazmierczak K.M."/>
            <person name="Andrzejewski T.M."/>
            <person name="Davidsen T.M."/>
            <person name="Wayne K.J."/>
            <person name="Tettelin H."/>
            <person name="Glass J.I."/>
            <person name="Rusch D."/>
            <person name="Podicherti R."/>
            <person name="Tsui H.-C.T."/>
            <person name="Winkler M.E."/>
        </authorList>
    </citation>
    <scope>NUCLEOTIDE SEQUENCE</scope>
</reference>
<dbReference type="GO" id="GO:0003746">
    <property type="term" value="F:translation elongation factor activity"/>
    <property type="evidence" value="ECO:0007669"/>
    <property type="project" value="UniProtKB-KW"/>
</dbReference>
<dbReference type="InterPro" id="IPR015365">
    <property type="entry name" value="Elong-fact-P_C"/>
</dbReference>
<evidence type="ECO:0000256" key="5">
    <source>
        <dbReference type="ARBA" id="ARBA00022768"/>
    </source>
</evidence>
<evidence type="ECO:0000256" key="3">
    <source>
        <dbReference type="ARBA" id="ARBA00009479"/>
    </source>
</evidence>
<dbReference type="FunFam" id="2.40.50.140:FF:000004">
    <property type="entry name" value="Elongation factor P"/>
    <property type="match status" value="1"/>
</dbReference>
<keyword evidence="6" id="KW-0648">Protein biosynthesis</keyword>
<comment type="pathway">
    <text evidence="2">Protein biosynthesis; polypeptide chain elongation.</text>
</comment>
<keyword evidence="4" id="KW-0963">Cytoplasm</keyword>
<evidence type="ECO:0000256" key="2">
    <source>
        <dbReference type="ARBA" id="ARBA00004815"/>
    </source>
</evidence>
<organism evidence="9">
    <name type="scientific">marine metagenome</name>
    <dbReference type="NCBI Taxonomy" id="408172"/>
    <lineage>
        <taxon>unclassified sequences</taxon>
        <taxon>metagenomes</taxon>
        <taxon>ecological metagenomes</taxon>
    </lineage>
</organism>
<dbReference type="PANTHER" id="PTHR30053">
    <property type="entry name" value="ELONGATION FACTOR P"/>
    <property type="match status" value="1"/>
</dbReference>
<dbReference type="InterPro" id="IPR001059">
    <property type="entry name" value="Transl_elong_P/YeiP_cen"/>
</dbReference>
<dbReference type="NCBIfam" id="TIGR00038">
    <property type="entry name" value="efp"/>
    <property type="match status" value="1"/>
</dbReference>
<dbReference type="SMART" id="SM01185">
    <property type="entry name" value="EFP"/>
    <property type="match status" value="1"/>
</dbReference>
<dbReference type="InterPro" id="IPR012340">
    <property type="entry name" value="NA-bd_OB-fold"/>
</dbReference>
<dbReference type="GO" id="GO:0005829">
    <property type="term" value="C:cytosol"/>
    <property type="evidence" value="ECO:0007669"/>
    <property type="project" value="UniProtKB-ARBA"/>
</dbReference>
<evidence type="ECO:0000256" key="6">
    <source>
        <dbReference type="ARBA" id="ARBA00022917"/>
    </source>
</evidence>
<comment type="subcellular location">
    <subcellularLocation>
        <location evidence="1">Cytoplasm</location>
    </subcellularLocation>
</comment>
<dbReference type="SMART" id="SM00841">
    <property type="entry name" value="Elong-fact-P_C"/>
    <property type="match status" value="1"/>
</dbReference>
<dbReference type="SUPFAM" id="SSF50249">
    <property type="entry name" value="Nucleic acid-binding proteins"/>
    <property type="match status" value="2"/>
</dbReference>
<dbReference type="UniPathway" id="UPA00345"/>
<dbReference type="CDD" id="cd04470">
    <property type="entry name" value="S1_EF-P_repeat_1"/>
    <property type="match status" value="1"/>
</dbReference>
<dbReference type="PANTHER" id="PTHR30053:SF12">
    <property type="entry name" value="ELONGATION FACTOR P (EF-P) FAMILY PROTEIN"/>
    <property type="match status" value="1"/>
</dbReference>
<dbReference type="HAMAP" id="MF_00141">
    <property type="entry name" value="EF_P"/>
    <property type="match status" value="1"/>
</dbReference>
<proteinExistence type="inferred from homology"/>
<protein>
    <recommendedName>
        <fullName evidence="10">Translation elongation factor P/YeiP central domain-containing protein</fullName>
    </recommendedName>
</protein>
<dbReference type="Gene3D" id="2.30.30.30">
    <property type="match status" value="1"/>
</dbReference>
<dbReference type="FunFam" id="2.40.50.140:FF:000009">
    <property type="entry name" value="Elongation factor P"/>
    <property type="match status" value="1"/>
</dbReference>
<dbReference type="Pfam" id="PF09285">
    <property type="entry name" value="Elong-fact-P_C"/>
    <property type="match status" value="1"/>
</dbReference>
<dbReference type="GO" id="GO:0043043">
    <property type="term" value="P:peptide biosynthetic process"/>
    <property type="evidence" value="ECO:0007669"/>
    <property type="project" value="InterPro"/>
</dbReference>
<gene>
    <name evidence="9" type="ORF">METZ01_LOCUS50537</name>
</gene>
<dbReference type="EMBL" id="UINC01002531">
    <property type="protein sequence ID" value="SUZ97683.1"/>
    <property type="molecule type" value="Genomic_DNA"/>
</dbReference>
<evidence type="ECO:0008006" key="10">
    <source>
        <dbReference type="Google" id="ProtNLM"/>
    </source>
</evidence>
<keyword evidence="5" id="KW-0251">Elongation factor</keyword>
<feature type="domain" description="Elongation factor P C-terminal" evidence="7">
    <location>
        <begin position="131"/>
        <end position="186"/>
    </location>
</feature>
<evidence type="ECO:0000256" key="4">
    <source>
        <dbReference type="ARBA" id="ARBA00022490"/>
    </source>
</evidence>
<dbReference type="PROSITE" id="PS01275">
    <property type="entry name" value="EFP"/>
    <property type="match status" value="1"/>
</dbReference>
<evidence type="ECO:0000256" key="1">
    <source>
        <dbReference type="ARBA" id="ARBA00004496"/>
    </source>
</evidence>
<accession>A0A381S996</accession>
<dbReference type="Pfam" id="PF01132">
    <property type="entry name" value="EFP"/>
    <property type="match status" value="1"/>
</dbReference>
<dbReference type="PIRSF" id="PIRSF005901">
    <property type="entry name" value="EF-P"/>
    <property type="match status" value="1"/>
</dbReference>
<name>A0A381S996_9ZZZZ</name>
<dbReference type="CDD" id="cd05794">
    <property type="entry name" value="S1_EF-P_repeat_2"/>
    <property type="match status" value="1"/>
</dbReference>
<evidence type="ECO:0000313" key="9">
    <source>
        <dbReference type="EMBL" id="SUZ97683.1"/>
    </source>
</evidence>
<dbReference type="AlphaFoldDB" id="A0A381S996"/>
<feature type="domain" description="Translation elongation factor P/YeiP central" evidence="8">
    <location>
        <begin position="69"/>
        <end position="123"/>
    </location>
</feature>
<comment type="similarity">
    <text evidence="3">Belongs to the elongation factor P family.</text>
</comment>
<dbReference type="InterPro" id="IPR020599">
    <property type="entry name" value="Transl_elong_fac_P/YeiP"/>
</dbReference>
<dbReference type="InterPro" id="IPR008991">
    <property type="entry name" value="Translation_prot_SH3-like_sf"/>
</dbReference>
<dbReference type="Pfam" id="PF08207">
    <property type="entry name" value="EFP_N"/>
    <property type="match status" value="1"/>
</dbReference>
<dbReference type="InterPro" id="IPR013852">
    <property type="entry name" value="Transl_elong_P/YeiP_CS"/>
</dbReference>
<dbReference type="FunFam" id="2.30.30.30:FF:000003">
    <property type="entry name" value="Elongation factor P"/>
    <property type="match status" value="1"/>
</dbReference>
<evidence type="ECO:0000259" key="8">
    <source>
        <dbReference type="SMART" id="SM01185"/>
    </source>
</evidence>
<sequence length="189" mass="21155">MPVYSSSDFKPGLKILIDGDPYTILESQFSKPGKGQAFNKLRIKNLKNGKVLEKTVKIGTSLTQADVTVREMQYLYSDGHQWHFMDVKSFEQITASLEAIQDSKQWLKEDYTCSVTLWNNQIILVEPPNFIETRVTKTDPGLKGDTAQGGVKPAQIETGASIKVPLFIDQGELIKVDTRTGQYVSRIKG</sequence>
<dbReference type="SUPFAM" id="SSF50104">
    <property type="entry name" value="Translation proteins SH3-like domain"/>
    <property type="match status" value="1"/>
</dbReference>
<dbReference type="InterPro" id="IPR013185">
    <property type="entry name" value="Transl_elong_KOW-like"/>
</dbReference>
<dbReference type="Gene3D" id="2.40.50.140">
    <property type="entry name" value="Nucleic acid-binding proteins"/>
    <property type="match status" value="2"/>
</dbReference>
<dbReference type="InterPro" id="IPR014722">
    <property type="entry name" value="Rib_uL2_dom2"/>
</dbReference>